<comment type="caution">
    <text evidence="2">The sequence shown here is derived from an EMBL/GenBank/DDBJ whole genome shotgun (WGS) entry which is preliminary data.</text>
</comment>
<dbReference type="InterPro" id="IPR051049">
    <property type="entry name" value="Dienelactone_hydrolase-like"/>
</dbReference>
<organism evidence="2 3">
    <name type="scientific">Saccharothrix lopnurensis</name>
    <dbReference type="NCBI Taxonomy" id="1670621"/>
    <lineage>
        <taxon>Bacteria</taxon>
        <taxon>Bacillati</taxon>
        <taxon>Actinomycetota</taxon>
        <taxon>Actinomycetes</taxon>
        <taxon>Pseudonocardiales</taxon>
        <taxon>Pseudonocardiaceae</taxon>
        <taxon>Saccharothrix</taxon>
    </lineage>
</organism>
<keyword evidence="2" id="KW-0378">Hydrolase</keyword>
<evidence type="ECO:0000313" key="2">
    <source>
        <dbReference type="EMBL" id="MFC6089919.1"/>
    </source>
</evidence>
<evidence type="ECO:0000259" key="1">
    <source>
        <dbReference type="Pfam" id="PF01738"/>
    </source>
</evidence>
<protein>
    <submittedName>
        <fullName evidence="2">Dienelactone hydrolase family protein</fullName>
        <ecNumber evidence="2">3.1.-.-</ecNumber>
    </submittedName>
</protein>
<dbReference type="RefSeq" id="WP_380635381.1">
    <property type="nucleotide sequence ID" value="NZ_JBHSQO010000009.1"/>
</dbReference>
<dbReference type="EC" id="3.1.-.-" evidence="2"/>
<dbReference type="InterPro" id="IPR002925">
    <property type="entry name" value="Dienelactn_hydro"/>
</dbReference>
<dbReference type="Gene3D" id="3.40.50.1820">
    <property type="entry name" value="alpha/beta hydrolase"/>
    <property type="match status" value="1"/>
</dbReference>
<dbReference type="Pfam" id="PF01738">
    <property type="entry name" value="DLH"/>
    <property type="match status" value="1"/>
</dbReference>
<proteinExistence type="predicted"/>
<keyword evidence="3" id="KW-1185">Reference proteome</keyword>
<accession>A0ABW1P2U3</accession>
<gene>
    <name evidence="2" type="ORF">ACFP3R_11615</name>
</gene>
<dbReference type="GO" id="GO:0016787">
    <property type="term" value="F:hydrolase activity"/>
    <property type="evidence" value="ECO:0007669"/>
    <property type="project" value="UniProtKB-KW"/>
</dbReference>
<dbReference type="SUPFAM" id="SSF53474">
    <property type="entry name" value="alpha/beta-Hydrolases"/>
    <property type="match status" value="1"/>
</dbReference>
<evidence type="ECO:0000313" key="3">
    <source>
        <dbReference type="Proteomes" id="UP001596220"/>
    </source>
</evidence>
<dbReference type="InterPro" id="IPR029058">
    <property type="entry name" value="AB_hydrolase_fold"/>
</dbReference>
<reference evidence="3" key="1">
    <citation type="journal article" date="2019" name="Int. J. Syst. Evol. Microbiol.">
        <title>The Global Catalogue of Microorganisms (GCM) 10K type strain sequencing project: providing services to taxonomists for standard genome sequencing and annotation.</title>
        <authorList>
            <consortium name="The Broad Institute Genomics Platform"/>
            <consortium name="The Broad Institute Genome Sequencing Center for Infectious Disease"/>
            <person name="Wu L."/>
            <person name="Ma J."/>
        </authorList>
    </citation>
    <scope>NUCLEOTIDE SEQUENCE [LARGE SCALE GENOMIC DNA]</scope>
    <source>
        <strain evidence="3">CGMCC 4.7246</strain>
    </source>
</reference>
<feature type="domain" description="Dienelactone hydrolase" evidence="1">
    <location>
        <begin position="6"/>
        <end position="186"/>
    </location>
</feature>
<dbReference type="EMBL" id="JBHSQO010000009">
    <property type="protein sequence ID" value="MFC6089919.1"/>
    <property type="molecule type" value="Genomic_DNA"/>
</dbReference>
<dbReference type="Proteomes" id="UP001596220">
    <property type="component" value="Unassembled WGS sequence"/>
</dbReference>
<dbReference type="PANTHER" id="PTHR46623">
    <property type="entry name" value="CARBOXYMETHYLENEBUTENOLIDASE-RELATED"/>
    <property type="match status" value="1"/>
</dbReference>
<sequence length="188" mass="19869">MTDIALFHHAQGLTPGVHAFADRLRAAGHRVTAPDLFEGRTFTTVEDGVAHVEEIGVDAVVRRGADAVAGLPERVVYAGFSLGAMPAQNLAQTRPGALAVLLYHGAVPATAFSPSWPAGVAVQAHVNDEDAWGDLGVMRELVGLVPDAELFTYRGSAHLFTDSSLEAYDADATALVVERSLALLARWS</sequence>
<name>A0ABW1P2U3_9PSEU</name>
<dbReference type="PANTHER" id="PTHR46623:SF6">
    <property type="entry name" value="ALPHA_BETA-HYDROLASES SUPERFAMILY PROTEIN"/>
    <property type="match status" value="1"/>
</dbReference>